<accession>A0A6M1RB11</accession>
<protein>
    <submittedName>
        <fullName evidence="2">Uncharacterized protein</fullName>
    </submittedName>
</protein>
<evidence type="ECO:0000313" key="2">
    <source>
        <dbReference type="EMBL" id="NGN94729.1"/>
    </source>
</evidence>
<gene>
    <name evidence="2" type="ORF">G5C66_18535</name>
</gene>
<comment type="caution">
    <text evidence="2">The sequence shown here is derived from an EMBL/GenBank/DDBJ whole genome shotgun (WGS) entry which is preliminary data.</text>
</comment>
<evidence type="ECO:0000256" key="1">
    <source>
        <dbReference type="SAM" id="MobiDB-lite"/>
    </source>
</evidence>
<dbReference type="AlphaFoldDB" id="A0A6M1RB11"/>
<dbReference type="Proteomes" id="UP000483261">
    <property type="component" value="Unassembled WGS sequence"/>
</dbReference>
<feature type="region of interest" description="Disordered" evidence="1">
    <location>
        <begin position="101"/>
        <end position="125"/>
    </location>
</feature>
<organism evidence="2 3">
    <name type="scientific">Nocardioides turkmenicus</name>
    <dbReference type="NCBI Taxonomy" id="2711220"/>
    <lineage>
        <taxon>Bacteria</taxon>
        <taxon>Bacillati</taxon>
        <taxon>Actinomycetota</taxon>
        <taxon>Actinomycetes</taxon>
        <taxon>Propionibacteriales</taxon>
        <taxon>Nocardioidaceae</taxon>
        <taxon>Nocardioides</taxon>
    </lineage>
</organism>
<proteinExistence type="predicted"/>
<reference evidence="2 3" key="1">
    <citation type="submission" date="2020-02" db="EMBL/GenBank/DDBJ databases">
        <title>Whole-genome analyses of novel actinobacteria.</title>
        <authorList>
            <person name="Sahin N."/>
        </authorList>
    </citation>
    <scope>NUCLEOTIDE SEQUENCE [LARGE SCALE GENOMIC DNA]</scope>
    <source>
        <strain evidence="2 3">KC13</strain>
    </source>
</reference>
<keyword evidence="3" id="KW-1185">Reference proteome</keyword>
<sequence>MLLLLAASACGNDRVLDPAAASDTVRSTGTVMVLDDGGGPQLCLGAIAESMPPQCEGLDVTGWDWADHPGHEKQGGTRWGEFQVTGTLDDTTFAVTDAVPADDASVPPTEEEVDFSSPCPEPEGGWRVLDPERTTFETQEATISAAHRLPGFSDVWLDQTRVARPMNDPRKLILNVRVTGDPDAAEKELRKTWGGMLCVSRATVSKEELEGIQEELAGQPYHVSSGVSLGVVHLRVLLDDGDLQQRLDETYGKGTVVVDGAVFESIG</sequence>
<name>A0A6M1RB11_9ACTN</name>
<evidence type="ECO:0000313" key="3">
    <source>
        <dbReference type="Proteomes" id="UP000483261"/>
    </source>
</evidence>
<dbReference type="EMBL" id="JAALAA010000016">
    <property type="protein sequence ID" value="NGN94729.1"/>
    <property type="molecule type" value="Genomic_DNA"/>
</dbReference>